<feature type="region of interest" description="Disordered" evidence="2">
    <location>
        <begin position="586"/>
        <end position="616"/>
    </location>
</feature>
<dbReference type="Gene3D" id="2.130.10.10">
    <property type="entry name" value="YVTN repeat-like/Quinoprotein amine dehydrogenase"/>
    <property type="match status" value="2"/>
</dbReference>
<evidence type="ECO:0000256" key="1">
    <source>
        <dbReference type="ARBA" id="ARBA00022737"/>
    </source>
</evidence>
<sequence>MSIKSQKSLNDECSEIIEKSYSVRSASEESLSCSDDDETLARELMNKMTPAVLSKLRRSFRKNKERSQACEIDRRVEEVMRAAAAEEGIQFAAPAPAPEDALWLDEGGFVSALDTIFGHHKYTTHAHKLFQLLDPFRSGKVWWRQLVCRLVAVGARKTRSRAEVWSHVKEGPVKRLEHCKRETIVKLVSIEREGSFCYVAVSKGGRVGIYSGELQLLNSYEDVQCLILSASDRSLTVYDVTTLTHTPIYCITGLPSIPTCLAYSTSTLMEGSELIFGTDRGDLTRIRFLQPRISLFHSKTPDNINYYFWMELSSPPHTTYNSITTWRKVHSRTVRRVAYTRDGDIVMSCSHDSTVSVRSRHVPGKLDDYVFKVQRGVTCFHVISSLHLLATGSCDGIVRLWETTQSAPFAALTAPTQAAVLDVAVIASEEIVLAYCNNCTVHIWDMYEECLLQSIKLRFPFLGVLGKKVEFGAFCIYPGPTRRPFIDDDLPSMPPLEAMSRRGSSVYQGSTGGLMIQPEAIDDWQTRGLENEPEYIRFNRPELLLTCCDCVCVVLLKGPTLGSALPPPGDTLRARRPSVWELPDEMLSAPGLSRRSSTPRTPPTPSPRLLAPSSAEYPTQDLETLLKNAGLEGILEKDFVLMQGLKQDLNRKLTEMEENRHEMTYAVNAGAPYLALKTYEPAPMEPVNEMMEEYRRVMSSFPSSAMQTNSEERDIHQG</sequence>
<dbReference type="Pfam" id="PF00400">
    <property type="entry name" value="WD40"/>
    <property type="match status" value="2"/>
</dbReference>
<comment type="caution">
    <text evidence="3">The sequence shown here is derived from an EMBL/GenBank/DDBJ whole genome shotgun (WGS) entry which is preliminary data.</text>
</comment>
<dbReference type="PANTHER" id="PTHR44324:SF3">
    <property type="entry name" value="WD REPEAT-CONTAINING PROTEIN 49-LIKE"/>
    <property type="match status" value="1"/>
</dbReference>
<dbReference type="Proteomes" id="UP001549920">
    <property type="component" value="Unassembled WGS sequence"/>
</dbReference>
<organism evidence="3 4">
    <name type="scientific">Loxostege sticticalis</name>
    <name type="common">Beet webworm moth</name>
    <dbReference type="NCBI Taxonomy" id="481309"/>
    <lineage>
        <taxon>Eukaryota</taxon>
        <taxon>Metazoa</taxon>
        <taxon>Ecdysozoa</taxon>
        <taxon>Arthropoda</taxon>
        <taxon>Hexapoda</taxon>
        <taxon>Insecta</taxon>
        <taxon>Pterygota</taxon>
        <taxon>Neoptera</taxon>
        <taxon>Endopterygota</taxon>
        <taxon>Lepidoptera</taxon>
        <taxon>Glossata</taxon>
        <taxon>Ditrysia</taxon>
        <taxon>Pyraloidea</taxon>
        <taxon>Crambidae</taxon>
        <taxon>Pyraustinae</taxon>
        <taxon>Loxostege</taxon>
    </lineage>
</organism>
<protein>
    <submittedName>
        <fullName evidence="3">Uncharacterized protein</fullName>
    </submittedName>
</protein>
<dbReference type="InterPro" id="IPR015943">
    <property type="entry name" value="WD40/YVTN_repeat-like_dom_sf"/>
</dbReference>
<dbReference type="PANTHER" id="PTHR44324">
    <property type="entry name" value="WD40 REPEAT DOMAIN 95"/>
    <property type="match status" value="1"/>
</dbReference>
<accession>A0ABR3H777</accession>
<evidence type="ECO:0000256" key="2">
    <source>
        <dbReference type="SAM" id="MobiDB-lite"/>
    </source>
</evidence>
<keyword evidence="1" id="KW-0677">Repeat</keyword>
<name>A0ABR3H777_LOXSC</name>
<dbReference type="SMART" id="SM00320">
    <property type="entry name" value="WD40"/>
    <property type="match status" value="3"/>
</dbReference>
<proteinExistence type="predicted"/>
<dbReference type="InterPro" id="IPR001680">
    <property type="entry name" value="WD40_rpt"/>
</dbReference>
<dbReference type="InterPro" id="IPR036322">
    <property type="entry name" value="WD40_repeat_dom_sf"/>
</dbReference>
<evidence type="ECO:0000313" key="3">
    <source>
        <dbReference type="EMBL" id="KAL0860644.1"/>
    </source>
</evidence>
<dbReference type="InterPro" id="IPR051242">
    <property type="entry name" value="WD-EF-hand_domain"/>
</dbReference>
<keyword evidence="4" id="KW-1185">Reference proteome</keyword>
<dbReference type="EMBL" id="JBEUOH010000025">
    <property type="protein sequence ID" value="KAL0860644.1"/>
    <property type="molecule type" value="Genomic_DNA"/>
</dbReference>
<gene>
    <name evidence="3" type="ORF">ABMA27_009994</name>
</gene>
<dbReference type="SUPFAM" id="SSF50978">
    <property type="entry name" value="WD40 repeat-like"/>
    <property type="match status" value="1"/>
</dbReference>
<evidence type="ECO:0000313" key="4">
    <source>
        <dbReference type="Proteomes" id="UP001549920"/>
    </source>
</evidence>
<reference evidence="3 4" key="1">
    <citation type="submission" date="2024-06" db="EMBL/GenBank/DDBJ databases">
        <title>A chromosome-level genome assembly of beet webworm, Loxostege sticticalis.</title>
        <authorList>
            <person name="Zhang Y."/>
        </authorList>
    </citation>
    <scope>NUCLEOTIDE SEQUENCE [LARGE SCALE GENOMIC DNA]</scope>
    <source>
        <strain evidence="3">AQ026</strain>
        <tissue evidence="3">Whole body</tissue>
    </source>
</reference>